<feature type="domain" description="SHSP" evidence="3">
    <location>
        <begin position="43"/>
        <end position="155"/>
    </location>
</feature>
<comment type="similarity">
    <text evidence="1 2">Belongs to the small heat shock protein (HSP20) family.</text>
</comment>
<dbReference type="Gene3D" id="2.60.40.790">
    <property type="match status" value="1"/>
</dbReference>
<comment type="caution">
    <text evidence="4">The sequence shown here is derived from an EMBL/GenBank/DDBJ whole genome shotgun (WGS) entry which is preliminary data.</text>
</comment>
<evidence type="ECO:0000256" key="1">
    <source>
        <dbReference type="PROSITE-ProRule" id="PRU00285"/>
    </source>
</evidence>
<dbReference type="Pfam" id="PF00011">
    <property type="entry name" value="HSP20"/>
    <property type="match status" value="1"/>
</dbReference>
<accession>A0A2T2WHX8</accession>
<protein>
    <submittedName>
        <fullName evidence="4">Heat-shock protein Hsp20</fullName>
    </submittedName>
</protein>
<dbReference type="InterPro" id="IPR008978">
    <property type="entry name" value="HSP20-like_chaperone"/>
</dbReference>
<dbReference type="AlphaFoldDB" id="A0A2T2WHX8"/>
<name>A0A2T2WHX8_9FIRM</name>
<dbReference type="PROSITE" id="PS01031">
    <property type="entry name" value="SHSP"/>
    <property type="match status" value="1"/>
</dbReference>
<dbReference type="EMBL" id="PXYV01000026">
    <property type="protein sequence ID" value="PSR21852.1"/>
    <property type="molecule type" value="Genomic_DNA"/>
</dbReference>
<dbReference type="Proteomes" id="UP000241848">
    <property type="component" value="Unassembled WGS sequence"/>
</dbReference>
<dbReference type="SUPFAM" id="SSF49764">
    <property type="entry name" value="HSP20-like chaperones"/>
    <property type="match status" value="1"/>
</dbReference>
<sequence length="155" mass="17741">MSMLPVRRNSRETLDDPLVQLQNDVNAVFDRVFRGFGFFDPLAVRSGFSPAIDIDEDEHNYYLQMDLPGVDRGDVIAEVDNGVLTIRGEKRVEREQGGRRSHSTERYYGRFYRQIALPQDADVEQLNAQLKRGVLTITIPKGDSSNRRQIEIQGE</sequence>
<organism evidence="4 5">
    <name type="scientific">Sulfobacillus acidophilus</name>
    <dbReference type="NCBI Taxonomy" id="53633"/>
    <lineage>
        <taxon>Bacteria</taxon>
        <taxon>Bacillati</taxon>
        <taxon>Bacillota</taxon>
        <taxon>Clostridia</taxon>
        <taxon>Eubacteriales</taxon>
        <taxon>Clostridiales Family XVII. Incertae Sedis</taxon>
        <taxon>Sulfobacillus</taxon>
    </lineage>
</organism>
<dbReference type="PANTHER" id="PTHR11527">
    <property type="entry name" value="HEAT-SHOCK PROTEIN 20 FAMILY MEMBER"/>
    <property type="match status" value="1"/>
</dbReference>
<evidence type="ECO:0000313" key="4">
    <source>
        <dbReference type="EMBL" id="PSR21852.1"/>
    </source>
</evidence>
<gene>
    <name evidence="4" type="ORF">C7B45_09185</name>
</gene>
<proteinExistence type="inferred from homology"/>
<dbReference type="CDD" id="cd06464">
    <property type="entry name" value="ACD_sHsps-like"/>
    <property type="match status" value="1"/>
</dbReference>
<evidence type="ECO:0000259" key="3">
    <source>
        <dbReference type="PROSITE" id="PS01031"/>
    </source>
</evidence>
<evidence type="ECO:0000313" key="5">
    <source>
        <dbReference type="Proteomes" id="UP000241848"/>
    </source>
</evidence>
<evidence type="ECO:0000256" key="2">
    <source>
        <dbReference type="RuleBase" id="RU003616"/>
    </source>
</evidence>
<dbReference type="InterPro" id="IPR002068">
    <property type="entry name" value="A-crystallin/Hsp20_dom"/>
</dbReference>
<dbReference type="InterPro" id="IPR031107">
    <property type="entry name" value="Small_HSP"/>
</dbReference>
<reference evidence="4 5" key="1">
    <citation type="journal article" date="2014" name="BMC Genomics">
        <title>Comparison of environmental and isolate Sulfobacillus genomes reveals diverse carbon, sulfur, nitrogen, and hydrogen metabolisms.</title>
        <authorList>
            <person name="Justice N.B."/>
            <person name="Norman A."/>
            <person name="Brown C.T."/>
            <person name="Singh A."/>
            <person name="Thomas B.C."/>
            <person name="Banfield J.F."/>
        </authorList>
    </citation>
    <scope>NUCLEOTIDE SEQUENCE [LARGE SCALE GENOMIC DNA]</scope>
    <source>
        <strain evidence="4">AMDSBA3</strain>
    </source>
</reference>